<evidence type="ECO:0000256" key="3">
    <source>
        <dbReference type="SAM" id="MobiDB-lite"/>
    </source>
</evidence>
<sequence>MTEPTALAPYVAILGRGQGRARSLTMPEARAAMSVILSGDAAPEAIGALLMLMRMKGEVGEEIAGLTDGARAALALWTGPAPAIDWPSYAAGRTRGQPWFLAAAKLVAQAGYTVLMHGWNSHQATGASVRAALADVGIPQVPWADAPGALAQTGVAYVPLEALCPALLDLLRLRDVLGLRSCINTVLRMLNPAAAPIALQGVFHPSYRELQRDAALLLNQPGLRVLKGGGGEFEHHPTKDITLHGLQDGAIWEGQTGTVLSGHQRLSETDSTLADVWQGRIQDPFAMAIIISTAALALEACGIVDPARLARDLWLRRHDAKAPEGPSCTAFPCSSAPPTAAL</sequence>
<dbReference type="Gene3D" id="1.20.970.10">
    <property type="entry name" value="Transferase, Pyrimidine Nucleoside Phosphorylase, Chain C"/>
    <property type="match status" value="1"/>
</dbReference>
<keyword evidence="2 5" id="KW-0808">Transferase</keyword>
<dbReference type="Proteomes" id="UP001596353">
    <property type="component" value="Unassembled WGS sequence"/>
</dbReference>
<evidence type="ECO:0000313" key="5">
    <source>
        <dbReference type="EMBL" id="MFC6761903.1"/>
    </source>
</evidence>
<dbReference type="Pfam" id="PF02885">
    <property type="entry name" value="Glycos_trans_3N"/>
    <property type="match status" value="1"/>
</dbReference>
<feature type="domain" description="Glycosyl transferase family 3 N-terminal" evidence="4">
    <location>
        <begin position="19"/>
        <end position="72"/>
    </location>
</feature>
<comment type="caution">
    <text evidence="5">The sequence shown here is derived from an EMBL/GenBank/DDBJ whole genome shotgun (WGS) entry which is preliminary data.</text>
</comment>
<evidence type="ECO:0000256" key="2">
    <source>
        <dbReference type="ARBA" id="ARBA00022679"/>
    </source>
</evidence>
<dbReference type="InterPro" id="IPR035902">
    <property type="entry name" value="Nuc_phospho_transferase"/>
</dbReference>
<dbReference type="PANTHER" id="PTHR43285:SF2">
    <property type="entry name" value="ANTHRANILATE PHOSPHORIBOSYLTRANSFERASE"/>
    <property type="match status" value="1"/>
</dbReference>
<evidence type="ECO:0000256" key="1">
    <source>
        <dbReference type="ARBA" id="ARBA00022676"/>
    </source>
</evidence>
<reference evidence="6" key="1">
    <citation type="journal article" date="2019" name="Int. J. Syst. Evol. Microbiol.">
        <title>The Global Catalogue of Microorganisms (GCM) 10K type strain sequencing project: providing services to taxonomists for standard genome sequencing and annotation.</title>
        <authorList>
            <consortium name="The Broad Institute Genomics Platform"/>
            <consortium name="The Broad Institute Genome Sequencing Center for Infectious Disease"/>
            <person name="Wu L."/>
            <person name="Ma J."/>
        </authorList>
    </citation>
    <scope>NUCLEOTIDE SEQUENCE [LARGE SCALE GENOMIC DNA]</scope>
    <source>
        <strain evidence="6">CCUG 66188</strain>
    </source>
</reference>
<keyword evidence="1" id="KW-0328">Glycosyltransferase</keyword>
<evidence type="ECO:0000259" key="4">
    <source>
        <dbReference type="Pfam" id="PF02885"/>
    </source>
</evidence>
<organism evidence="5 6">
    <name type="scientific">Sulfitobacter porphyrae</name>
    <dbReference type="NCBI Taxonomy" id="1246864"/>
    <lineage>
        <taxon>Bacteria</taxon>
        <taxon>Pseudomonadati</taxon>
        <taxon>Pseudomonadota</taxon>
        <taxon>Alphaproteobacteria</taxon>
        <taxon>Rhodobacterales</taxon>
        <taxon>Roseobacteraceae</taxon>
        <taxon>Sulfitobacter</taxon>
    </lineage>
</organism>
<dbReference type="SUPFAM" id="SSF52418">
    <property type="entry name" value="Nucleoside phosphorylase/phosphoribosyltransferase catalytic domain"/>
    <property type="match status" value="1"/>
</dbReference>
<name>A0ABW2BAW8_9RHOB</name>
<accession>A0ABW2BAW8</accession>
<dbReference type="PANTHER" id="PTHR43285">
    <property type="entry name" value="ANTHRANILATE PHOSPHORIBOSYLTRANSFERASE"/>
    <property type="match status" value="1"/>
</dbReference>
<feature type="region of interest" description="Disordered" evidence="3">
    <location>
        <begin position="321"/>
        <end position="342"/>
    </location>
</feature>
<keyword evidence="6" id="KW-1185">Reference proteome</keyword>
<dbReference type="SUPFAM" id="SSF47648">
    <property type="entry name" value="Nucleoside phosphorylase/phosphoribosyltransferase N-terminal domain"/>
    <property type="match status" value="1"/>
</dbReference>
<dbReference type="Gene3D" id="3.40.1030.10">
    <property type="entry name" value="Nucleoside phosphorylase/phosphoribosyltransferase catalytic domain"/>
    <property type="match status" value="1"/>
</dbReference>
<proteinExistence type="predicted"/>
<dbReference type="GO" id="GO:0016740">
    <property type="term" value="F:transferase activity"/>
    <property type="evidence" value="ECO:0007669"/>
    <property type="project" value="UniProtKB-KW"/>
</dbReference>
<dbReference type="InterPro" id="IPR017459">
    <property type="entry name" value="Glycosyl_Trfase_fam3_N_dom"/>
</dbReference>
<evidence type="ECO:0000313" key="6">
    <source>
        <dbReference type="Proteomes" id="UP001596353"/>
    </source>
</evidence>
<dbReference type="InterPro" id="IPR036320">
    <property type="entry name" value="Glycosyl_Trfase_fam3_N_dom_sf"/>
</dbReference>
<dbReference type="NCBIfam" id="NF006564">
    <property type="entry name" value="PRK09071.1"/>
    <property type="match status" value="1"/>
</dbReference>
<dbReference type="EMBL" id="JBHSWG010000003">
    <property type="protein sequence ID" value="MFC6761903.1"/>
    <property type="molecule type" value="Genomic_DNA"/>
</dbReference>
<gene>
    <name evidence="5" type="ORF">ACFQFQ_24300</name>
</gene>
<protein>
    <submittedName>
        <fullName evidence="5">Glycosyl transferase family protein</fullName>
    </submittedName>
</protein>
<dbReference type="InterPro" id="IPR005940">
    <property type="entry name" value="Anthranilate_Pribosyl_Tfrase"/>
</dbReference>